<dbReference type="STRING" id="22663.A0A2I0LDR0"/>
<evidence type="ECO:0000313" key="8">
    <source>
        <dbReference type="Proteomes" id="UP000233551"/>
    </source>
</evidence>
<feature type="domain" description="CHY-type" evidence="5">
    <location>
        <begin position="30"/>
        <end position="106"/>
    </location>
</feature>
<dbReference type="AlphaFoldDB" id="A0A2I0LDR0"/>
<gene>
    <name evidence="7" type="ORF">CRG98_000876</name>
</gene>
<dbReference type="PROSITE" id="PS51270">
    <property type="entry name" value="ZF_CTCHY"/>
    <property type="match status" value="1"/>
</dbReference>
<keyword evidence="2 4" id="KW-0863">Zinc-finger</keyword>
<dbReference type="InterPro" id="IPR037274">
    <property type="entry name" value="Znf_CHY_sf"/>
</dbReference>
<evidence type="ECO:0000313" key="7">
    <source>
        <dbReference type="EMBL" id="PKI78809.1"/>
    </source>
</evidence>
<accession>A0A2I0LDR0</accession>
<feature type="non-terminal residue" evidence="7">
    <location>
        <position position="135"/>
    </location>
</feature>
<keyword evidence="3" id="KW-0862">Zinc</keyword>
<reference evidence="7 8" key="1">
    <citation type="submission" date="2017-11" db="EMBL/GenBank/DDBJ databases">
        <title>De-novo sequencing of pomegranate (Punica granatum L.) genome.</title>
        <authorList>
            <person name="Akparov Z."/>
            <person name="Amiraslanov A."/>
            <person name="Hajiyeva S."/>
            <person name="Abbasov M."/>
            <person name="Kaur K."/>
            <person name="Hamwieh A."/>
            <person name="Solovyev V."/>
            <person name="Salamov A."/>
            <person name="Braich B."/>
            <person name="Kosarev P."/>
            <person name="Mahmoud A."/>
            <person name="Hajiyev E."/>
            <person name="Babayeva S."/>
            <person name="Izzatullayeva V."/>
            <person name="Mammadov A."/>
            <person name="Mammadov A."/>
            <person name="Sharifova S."/>
            <person name="Ojaghi J."/>
            <person name="Eynullazada K."/>
            <person name="Bayramov B."/>
            <person name="Abdulazimova A."/>
            <person name="Shahmuradov I."/>
        </authorList>
    </citation>
    <scope>NUCLEOTIDE SEQUENCE [LARGE SCALE GENOMIC DNA]</scope>
    <source>
        <strain evidence="8">cv. AG2017</strain>
        <tissue evidence="7">Leaf</tissue>
    </source>
</reference>
<dbReference type="GO" id="GO:0016567">
    <property type="term" value="P:protein ubiquitination"/>
    <property type="evidence" value="ECO:0007669"/>
    <property type="project" value="TreeGrafter"/>
</dbReference>
<organism evidence="7 8">
    <name type="scientific">Punica granatum</name>
    <name type="common">Pomegranate</name>
    <dbReference type="NCBI Taxonomy" id="22663"/>
    <lineage>
        <taxon>Eukaryota</taxon>
        <taxon>Viridiplantae</taxon>
        <taxon>Streptophyta</taxon>
        <taxon>Embryophyta</taxon>
        <taxon>Tracheophyta</taxon>
        <taxon>Spermatophyta</taxon>
        <taxon>Magnoliopsida</taxon>
        <taxon>eudicotyledons</taxon>
        <taxon>Gunneridae</taxon>
        <taxon>Pentapetalae</taxon>
        <taxon>rosids</taxon>
        <taxon>malvids</taxon>
        <taxon>Myrtales</taxon>
        <taxon>Lythraceae</taxon>
        <taxon>Punica</taxon>
    </lineage>
</organism>
<evidence type="ECO:0000256" key="3">
    <source>
        <dbReference type="ARBA" id="ARBA00022833"/>
    </source>
</evidence>
<protein>
    <recommendedName>
        <fullName evidence="9">CHY-type domain-containing protein</fullName>
    </recommendedName>
</protein>
<keyword evidence="1" id="KW-0479">Metal-binding</keyword>
<evidence type="ECO:0000259" key="6">
    <source>
        <dbReference type="PROSITE" id="PS51270"/>
    </source>
</evidence>
<dbReference type="EMBL" id="PGOL01000036">
    <property type="protein sequence ID" value="PKI78809.1"/>
    <property type="molecule type" value="Genomic_DNA"/>
</dbReference>
<evidence type="ECO:0008006" key="9">
    <source>
        <dbReference type="Google" id="ProtNLM"/>
    </source>
</evidence>
<keyword evidence="8" id="KW-1185">Reference proteome</keyword>
<feature type="domain" description="CTCHY-type" evidence="6">
    <location>
        <begin position="108"/>
        <end position="135"/>
    </location>
</feature>
<name>A0A2I0LDR0_PUNGR</name>
<dbReference type="PANTHER" id="PTHR21319">
    <property type="entry name" value="RING FINGER AND CHY ZINC FINGER DOMAIN-CONTAINING PROTEIN 1"/>
    <property type="match status" value="1"/>
</dbReference>
<comment type="caution">
    <text evidence="7">The sequence shown here is derived from an EMBL/GenBank/DDBJ whole genome shotgun (WGS) entry which is preliminary data.</text>
</comment>
<dbReference type="PANTHER" id="PTHR21319:SF58">
    <property type="entry name" value="E3 UBIQUITIN-PROTEIN LIGASE RZFP34"/>
    <property type="match status" value="1"/>
</dbReference>
<dbReference type="GO" id="GO:0005634">
    <property type="term" value="C:nucleus"/>
    <property type="evidence" value="ECO:0007669"/>
    <property type="project" value="TreeGrafter"/>
</dbReference>
<dbReference type="GO" id="GO:0008270">
    <property type="term" value="F:zinc ion binding"/>
    <property type="evidence" value="ECO:0007669"/>
    <property type="project" value="UniProtKB-KW"/>
</dbReference>
<evidence type="ECO:0000256" key="2">
    <source>
        <dbReference type="ARBA" id="ARBA00022771"/>
    </source>
</evidence>
<dbReference type="InterPro" id="IPR017921">
    <property type="entry name" value="Znf_CTCHY"/>
</dbReference>
<dbReference type="GO" id="GO:0061630">
    <property type="term" value="F:ubiquitin protein ligase activity"/>
    <property type="evidence" value="ECO:0007669"/>
    <property type="project" value="TreeGrafter"/>
</dbReference>
<dbReference type="Proteomes" id="UP000233551">
    <property type="component" value="Unassembled WGS sequence"/>
</dbReference>
<dbReference type="SUPFAM" id="SSF161219">
    <property type="entry name" value="CHY zinc finger-like"/>
    <property type="match status" value="1"/>
</dbReference>
<evidence type="ECO:0000259" key="5">
    <source>
        <dbReference type="PROSITE" id="PS51266"/>
    </source>
</evidence>
<dbReference type="InterPro" id="IPR008913">
    <property type="entry name" value="Znf_CHY"/>
</dbReference>
<evidence type="ECO:0000256" key="1">
    <source>
        <dbReference type="ARBA" id="ARBA00022723"/>
    </source>
</evidence>
<dbReference type="Pfam" id="PF05495">
    <property type="entry name" value="zf-CHY"/>
    <property type="match status" value="1"/>
</dbReference>
<proteinExistence type="predicted"/>
<dbReference type="GO" id="GO:0006511">
    <property type="term" value="P:ubiquitin-dependent protein catabolic process"/>
    <property type="evidence" value="ECO:0007669"/>
    <property type="project" value="TreeGrafter"/>
</dbReference>
<sequence length="135" mass="15380">MEGGFLTEMPKGLEIDRSLGARNQPVVEAVGSGSFGCSHYRRNCKIRAPCCNEVFDCRHCHNEAKNSIDTKPDDRHDVPRHEVKKIICSRCGTEQDVQQNCINCGVCMGKYFCAKCKFFDDDNWRQGELFPLQEM</sequence>
<dbReference type="PROSITE" id="PS51266">
    <property type="entry name" value="ZF_CHY"/>
    <property type="match status" value="1"/>
</dbReference>
<evidence type="ECO:0000256" key="4">
    <source>
        <dbReference type="PROSITE-ProRule" id="PRU00601"/>
    </source>
</evidence>